<proteinExistence type="predicted"/>
<protein>
    <submittedName>
        <fullName evidence="1">Uncharacterized protein</fullName>
    </submittedName>
</protein>
<dbReference type="AlphaFoldDB" id="A0A3G4VKU9"/>
<accession>A0A3G4VKU9</accession>
<dbReference type="Proteomes" id="UP000279760">
    <property type="component" value="Plasmid unnamed"/>
</dbReference>
<sequence>MKYNPPLHIIESLDDMERFLHLSQQVEKHLYCRFQKEQLQHRHLVQLQERKIKSVSFEDAHTIYPYHPLTHLSETKQ</sequence>
<dbReference type="EMBL" id="CP033579">
    <property type="protein sequence ID" value="AYV25005.1"/>
    <property type="molecule type" value="Genomic_DNA"/>
</dbReference>
<reference evidence="1 2" key="1">
    <citation type="submission" date="2018-11" db="EMBL/GenBank/DDBJ databases">
        <title>Complete Genome Sequence of Vbrio mediterranei 117-T6: a Potential Pathogen Bacteria Isolated from the Conchocelis of Pyropia.</title>
        <authorList>
            <person name="Liu Q."/>
        </authorList>
    </citation>
    <scope>NUCLEOTIDE SEQUENCE [LARGE SCALE GENOMIC DNA]</scope>
    <source>
        <strain evidence="1 2">117-T6</strain>
        <plasmid evidence="1 2">unnamed</plasmid>
    </source>
</reference>
<name>A0A3G4VKU9_9VIBR</name>
<gene>
    <name evidence="1" type="ORF">ECB94_27185</name>
</gene>
<evidence type="ECO:0000313" key="2">
    <source>
        <dbReference type="Proteomes" id="UP000279760"/>
    </source>
</evidence>
<geneLocation type="plasmid" evidence="1">
    <name>unnamed</name>
</geneLocation>
<dbReference type="RefSeq" id="WP_124942299.1">
    <property type="nucleotide sequence ID" value="NZ_CP033579.1"/>
</dbReference>
<keyword evidence="1" id="KW-0614">Plasmid</keyword>
<evidence type="ECO:0000313" key="1">
    <source>
        <dbReference type="EMBL" id="AYV25005.1"/>
    </source>
</evidence>
<organism evidence="1 2">
    <name type="scientific">Vibrio mediterranei</name>
    <dbReference type="NCBI Taxonomy" id="689"/>
    <lineage>
        <taxon>Bacteria</taxon>
        <taxon>Pseudomonadati</taxon>
        <taxon>Pseudomonadota</taxon>
        <taxon>Gammaproteobacteria</taxon>
        <taxon>Vibrionales</taxon>
        <taxon>Vibrionaceae</taxon>
        <taxon>Vibrio</taxon>
    </lineage>
</organism>